<accession>A0A1A9I913</accession>
<keyword evidence="4 10" id="KW-0812">Transmembrane</keyword>
<evidence type="ECO:0000259" key="14">
    <source>
        <dbReference type="Pfam" id="PF07715"/>
    </source>
</evidence>
<reference evidence="15 16" key="1">
    <citation type="submission" date="2016-05" db="EMBL/GenBank/DDBJ databases">
        <title>Niabella ginsenosidivorans BS26 whole genome sequencing.</title>
        <authorList>
            <person name="Im W.T."/>
            <person name="Siddiqi M.Z."/>
        </authorList>
    </citation>
    <scope>NUCLEOTIDE SEQUENCE [LARGE SCALE GENOMIC DNA]</scope>
    <source>
        <strain evidence="15 16">BS26</strain>
    </source>
</reference>
<evidence type="ECO:0000256" key="3">
    <source>
        <dbReference type="ARBA" id="ARBA00022452"/>
    </source>
</evidence>
<dbReference type="GO" id="GO:0009279">
    <property type="term" value="C:cell outer membrane"/>
    <property type="evidence" value="ECO:0007669"/>
    <property type="project" value="UniProtKB-SubCell"/>
</dbReference>
<dbReference type="GO" id="GO:0044718">
    <property type="term" value="P:siderophore transmembrane transport"/>
    <property type="evidence" value="ECO:0007669"/>
    <property type="project" value="TreeGrafter"/>
</dbReference>
<evidence type="ECO:0000256" key="10">
    <source>
        <dbReference type="PROSITE-ProRule" id="PRU01360"/>
    </source>
</evidence>
<evidence type="ECO:0000256" key="4">
    <source>
        <dbReference type="ARBA" id="ARBA00022692"/>
    </source>
</evidence>
<keyword evidence="8" id="KW-0675">Receptor</keyword>
<dbReference type="PANTHER" id="PTHR30069:SF29">
    <property type="entry name" value="HEMOGLOBIN AND HEMOGLOBIN-HAPTOGLOBIN-BINDING PROTEIN 1-RELATED"/>
    <property type="match status" value="1"/>
</dbReference>
<organism evidence="15 16">
    <name type="scientific">Niabella ginsenosidivorans</name>
    <dbReference type="NCBI Taxonomy" id="1176587"/>
    <lineage>
        <taxon>Bacteria</taxon>
        <taxon>Pseudomonadati</taxon>
        <taxon>Bacteroidota</taxon>
        <taxon>Chitinophagia</taxon>
        <taxon>Chitinophagales</taxon>
        <taxon>Chitinophagaceae</taxon>
        <taxon>Niabella</taxon>
    </lineage>
</organism>
<evidence type="ECO:0000256" key="11">
    <source>
        <dbReference type="RuleBase" id="RU003357"/>
    </source>
</evidence>
<evidence type="ECO:0000256" key="2">
    <source>
        <dbReference type="ARBA" id="ARBA00022448"/>
    </source>
</evidence>
<feature type="domain" description="TonB-dependent receptor plug" evidence="14">
    <location>
        <begin position="44"/>
        <end position="148"/>
    </location>
</feature>
<evidence type="ECO:0000256" key="12">
    <source>
        <dbReference type="SAM" id="SignalP"/>
    </source>
</evidence>
<evidence type="ECO:0000313" key="15">
    <source>
        <dbReference type="EMBL" id="ANH84086.1"/>
    </source>
</evidence>
<evidence type="ECO:0000313" key="16">
    <source>
        <dbReference type="Proteomes" id="UP000077667"/>
    </source>
</evidence>
<dbReference type="Proteomes" id="UP000077667">
    <property type="component" value="Chromosome"/>
</dbReference>
<dbReference type="Pfam" id="PF00593">
    <property type="entry name" value="TonB_dep_Rec_b-barrel"/>
    <property type="match status" value="1"/>
</dbReference>
<feature type="signal peptide" evidence="12">
    <location>
        <begin position="1"/>
        <end position="19"/>
    </location>
</feature>
<dbReference type="GO" id="GO:0015344">
    <property type="term" value="F:siderophore uptake transmembrane transporter activity"/>
    <property type="evidence" value="ECO:0007669"/>
    <property type="project" value="TreeGrafter"/>
</dbReference>
<keyword evidence="7 10" id="KW-0472">Membrane</keyword>
<proteinExistence type="inferred from homology"/>
<keyword evidence="2 10" id="KW-0813">Transport</keyword>
<feature type="domain" description="TonB-dependent receptor-like beta-barrel" evidence="13">
    <location>
        <begin position="265"/>
        <end position="637"/>
    </location>
</feature>
<comment type="similarity">
    <text evidence="10 11">Belongs to the TonB-dependent receptor family.</text>
</comment>
<evidence type="ECO:0000256" key="8">
    <source>
        <dbReference type="ARBA" id="ARBA00023170"/>
    </source>
</evidence>
<dbReference type="Gene3D" id="2.40.170.20">
    <property type="entry name" value="TonB-dependent receptor, beta-barrel domain"/>
    <property type="match status" value="1"/>
</dbReference>
<dbReference type="SUPFAM" id="SSF56935">
    <property type="entry name" value="Porins"/>
    <property type="match status" value="1"/>
</dbReference>
<evidence type="ECO:0000256" key="1">
    <source>
        <dbReference type="ARBA" id="ARBA00004571"/>
    </source>
</evidence>
<dbReference type="InterPro" id="IPR000531">
    <property type="entry name" value="Beta-barrel_TonB"/>
</dbReference>
<protein>
    <recommendedName>
        <fullName evidence="17">TonB-dependent receptor</fullName>
    </recommendedName>
</protein>
<evidence type="ECO:0000256" key="7">
    <source>
        <dbReference type="ARBA" id="ARBA00023136"/>
    </source>
</evidence>
<dbReference type="EMBL" id="CP015772">
    <property type="protein sequence ID" value="ANH84086.1"/>
    <property type="molecule type" value="Genomic_DNA"/>
</dbReference>
<evidence type="ECO:0000256" key="5">
    <source>
        <dbReference type="ARBA" id="ARBA00022729"/>
    </source>
</evidence>
<evidence type="ECO:0008006" key="17">
    <source>
        <dbReference type="Google" id="ProtNLM"/>
    </source>
</evidence>
<dbReference type="InterPro" id="IPR036942">
    <property type="entry name" value="Beta-barrel_TonB_sf"/>
</dbReference>
<keyword evidence="5 12" id="KW-0732">Signal</keyword>
<dbReference type="PANTHER" id="PTHR30069">
    <property type="entry name" value="TONB-DEPENDENT OUTER MEMBRANE RECEPTOR"/>
    <property type="match status" value="1"/>
</dbReference>
<dbReference type="AlphaFoldDB" id="A0A1A9I913"/>
<dbReference type="InterPro" id="IPR012910">
    <property type="entry name" value="Plug_dom"/>
</dbReference>
<dbReference type="STRING" id="1176587.A8C56_20125"/>
<dbReference type="KEGG" id="nia:A8C56_20125"/>
<keyword evidence="9 10" id="KW-0998">Cell outer membrane</keyword>
<name>A0A1A9I913_9BACT</name>
<dbReference type="InterPro" id="IPR037066">
    <property type="entry name" value="Plug_dom_sf"/>
</dbReference>
<evidence type="ECO:0000256" key="6">
    <source>
        <dbReference type="ARBA" id="ARBA00023077"/>
    </source>
</evidence>
<dbReference type="PROSITE" id="PS52016">
    <property type="entry name" value="TONB_DEPENDENT_REC_3"/>
    <property type="match status" value="1"/>
</dbReference>
<evidence type="ECO:0000259" key="13">
    <source>
        <dbReference type="Pfam" id="PF00593"/>
    </source>
</evidence>
<dbReference type="Pfam" id="PF07715">
    <property type="entry name" value="Plug"/>
    <property type="match status" value="1"/>
</dbReference>
<sequence length="678" mass="75787">MLKYSCLLLLVFIAGNSFAQPEGKMVEMDSVVVTTGQYRPQSLKNSVFNIKVISADEIKAKAPVNLLQVLNTQAGIRISNDNTLGVADIELMGMSGRGVKILLDGVPLTDRNDARESLGQIDVQNIERIEIVEGPMSVIYGSDALAGVINIITKRVTGNHFSAGARVQEETAGDEYSFLGNKGAHLQSLNAAFGKNAFFINGGFTHMDHEGFGGDAYGRAKSWKPKEQYLGNMIAGIRTEKNTVYYRLDGLDETITSKGEINMGNYKATDQCYITRRWMHQLQDDWSISNKWRLNTALSYTDYSRRTRTTRHDFTTGTEELTTGAGEQDTAKFTTLFFRTQVYYRANDRLSFQPGIEINHNAASGQRIDGSPTINDLALFASAEWKPVSWLILRPGLRAIKNSVYDAPPVVPALNTKISLTDALDLRLSYAKGYRAPALRELYFDFVDANHSIFGNKDLKAETSNSFNGSLNWQYKNDRIKATSVLCGFYNVFDDLIDYAVDPSDNKTTRLFNVSKFKTTGISFEQSLLYNQWQVNAGILYVGRYNDLSNEEGLNREVPRFNWSPEVTANVFYTLRKINTGLALLYKFTGVRNGYQLSDSNPDDVMLTKVNAYHWMDFTATKTFLKTFTVQAGVKNIFNINNINSTATSGGVHSTGGPLPISYGRSYFLGIAYQFFKK</sequence>
<dbReference type="Gene3D" id="2.170.130.10">
    <property type="entry name" value="TonB-dependent receptor, plug domain"/>
    <property type="match status" value="1"/>
</dbReference>
<comment type="subcellular location">
    <subcellularLocation>
        <location evidence="1 10">Cell outer membrane</location>
        <topology evidence="1 10">Multi-pass membrane protein</topology>
    </subcellularLocation>
</comment>
<keyword evidence="3 10" id="KW-1134">Transmembrane beta strand</keyword>
<dbReference type="InterPro" id="IPR039426">
    <property type="entry name" value="TonB-dep_rcpt-like"/>
</dbReference>
<gene>
    <name evidence="15" type="ORF">A8C56_20125</name>
</gene>
<feature type="chain" id="PRO_5008390054" description="TonB-dependent receptor" evidence="12">
    <location>
        <begin position="20"/>
        <end position="678"/>
    </location>
</feature>
<keyword evidence="6 11" id="KW-0798">TonB box</keyword>
<evidence type="ECO:0000256" key="9">
    <source>
        <dbReference type="ARBA" id="ARBA00023237"/>
    </source>
</evidence>
<keyword evidence="16" id="KW-1185">Reference proteome</keyword>